<keyword evidence="2" id="KW-1185">Reference proteome</keyword>
<sequence length="167" mass="19536">MFAYYAAKSTFKFTNIKCQDHDVNFSRSEICRLKVIGRGIVTLNVRVGLYKIPVTNVSVNAAFYKKANGFKPFLYNYTVDFCDFLLKRKRYPVIKVLFDIFFTASNVNHSCPFDHAIIIDNLLLDEDKFRLFPIPDGEYMLKLKVFAYNDLKATVEMYFNRKNSFLV</sequence>
<accession>A0A1I8NW86</accession>
<reference evidence="1" key="1">
    <citation type="submission" date="2020-05" db="UniProtKB">
        <authorList>
            <consortium name="EnsemblMetazoa"/>
        </authorList>
    </citation>
    <scope>IDENTIFICATION</scope>
    <source>
        <strain evidence="1">USDA</strain>
    </source>
</reference>
<dbReference type="AlphaFoldDB" id="A0A1I8NW86"/>
<name>A0A1I8NW86_STOCA</name>
<dbReference type="Pfam" id="PF06477">
    <property type="entry name" value="DUF1091"/>
    <property type="match status" value="1"/>
</dbReference>
<dbReference type="PANTHER" id="PTHR20898">
    <property type="entry name" value="DAEDALUS ON 3-RELATED-RELATED"/>
    <property type="match status" value="1"/>
</dbReference>
<dbReference type="InterPro" id="IPR010512">
    <property type="entry name" value="DUF1091"/>
</dbReference>
<dbReference type="VEuPathDB" id="VectorBase:SCAU002552"/>
<protein>
    <recommendedName>
        <fullName evidence="3">MD-2-related lipid-recognition domain-containing protein</fullName>
    </recommendedName>
</protein>
<gene>
    <name evidence="1" type="primary">106085994</name>
</gene>
<proteinExistence type="predicted"/>
<dbReference type="PANTHER" id="PTHR20898:SF0">
    <property type="entry name" value="DAEDALUS ON 3-RELATED"/>
    <property type="match status" value="1"/>
</dbReference>
<dbReference type="EnsemblMetazoa" id="SCAU002552-RA">
    <property type="protein sequence ID" value="SCAU002552-PA"/>
    <property type="gene ID" value="SCAU002552"/>
</dbReference>
<evidence type="ECO:0008006" key="3">
    <source>
        <dbReference type="Google" id="ProtNLM"/>
    </source>
</evidence>
<dbReference type="SMART" id="SM00697">
    <property type="entry name" value="DM8"/>
    <property type="match status" value="1"/>
</dbReference>
<dbReference type="Proteomes" id="UP000095300">
    <property type="component" value="Unassembled WGS sequence"/>
</dbReference>
<organism evidence="1 2">
    <name type="scientific">Stomoxys calcitrans</name>
    <name type="common">Stable fly</name>
    <name type="synonym">Conops calcitrans</name>
    <dbReference type="NCBI Taxonomy" id="35570"/>
    <lineage>
        <taxon>Eukaryota</taxon>
        <taxon>Metazoa</taxon>
        <taxon>Ecdysozoa</taxon>
        <taxon>Arthropoda</taxon>
        <taxon>Hexapoda</taxon>
        <taxon>Insecta</taxon>
        <taxon>Pterygota</taxon>
        <taxon>Neoptera</taxon>
        <taxon>Endopterygota</taxon>
        <taxon>Diptera</taxon>
        <taxon>Brachycera</taxon>
        <taxon>Muscomorpha</taxon>
        <taxon>Muscoidea</taxon>
        <taxon>Muscidae</taxon>
        <taxon>Stomoxys</taxon>
    </lineage>
</organism>
<evidence type="ECO:0000313" key="1">
    <source>
        <dbReference type="EnsemblMetazoa" id="SCAU002552-PA"/>
    </source>
</evidence>
<evidence type="ECO:0000313" key="2">
    <source>
        <dbReference type="Proteomes" id="UP000095300"/>
    </source>
</evidence>
<dbReference type="OrthoDB" id="7727171at2759"/>